<organism evidence="2">
    <name type="scientific">marine metagenome</name>
    <dbReference type="NCBI Taxonomy" id="408172"/>
    <lineage>
        <taxon>unclassified sequences</taxon>
        <taxon>metagenomes</taxon>
        <taxon>ecological metagenomes</taxon>
    </lineage>
</organism>
<dbReference type="InterPro" id="IPR036732">
    <property type="entry name" value="AFP_Neu5c_C_sf"/>
</dbReference>
<dbReference type="PANTHER" id="PTHR42966">
    <property type="entry name" value="N-ACETYLNEURAMINATE SYNTHASE"/>
    <property type="match status" value="1"/>
</dbReference>
<dbReference type="PROSITE" id="PS50844">
    <property type="entry name" value="AFP_LIKE"/>
    <property type="match status" value="1"/>
</dbReference>
<dbReference type="InterPro" id="IPR006190">
    <property type="entry name" value="SAF_AFP_Neu5Ac"/>
</dbReference>
<evidence type="ECO:0000313" key="2">
    <source>
        <dbReference type="EMBL" id="SVE54001.1"/>
    </source>
</evidence>
<accession>A0A383EBA6</accession>
<sequence>KASLNPKKFQELITKIRNVEILLGNYLKKPSKSELKNKKIVRKSIVAKNNIMKGEIFSDVNIICKRPEGGISPIYWNNIIGKKSKQNFKVDDFISLK</sequence>
<proteinExistence type="predicted"/>
<feature type="non-terminal residue" evidence="2">
    <location>
        <position position="1"/>
    </location>
</feature>
<dbReference type="GO" id="GO:0047444">
    <property type="term" value="F:N-acylneuraminate-9-phosphate synthase activity"/>
    <property type="evidence" value="ECO:0007669"/>
    <property type="project" value="TreeGrafter"/>
</dbReference>
<dbReference type="CDD" id="cd11615">
    <property type="entry name" value="SAF_NeuB_like"/>
    <property type="match status" value="1"/>
</dbReference>
<dbReference type="PANTHER" id="PTHR42966:SF1">
    <property type="entry name" value="SIALIC ACID SYNTHASE"/>
    <property type="match status" value="1"/>
</dbReference>
<dbReference type="Gene3D" id="3.90.1210.10">
    <property type="entry name" value="Antifreeze-like/N-acetylneuraminic acid synthase C-terminal domain"/>
    <property type="match status" value="1"/>
</dbReference>
<protein>
    <recommendedName>
        <fullName evidence="1">AFP-like domain-containing protein</fullName>
    </recommendedName>
</protein>
<feature type="domain" description="AFP-like" evidence="1">
    <location>
        <begin position="44"/>
        <end position="97"/>
    </location>
</feature>
<name>A0A383EBA6_9ZZZZ</name>
<dbReference type="Pfam" id="PF08666">
    <property type="entry name" value="SAF"/>
    <property type="match status" value="1"/>
</dbReference>
<dbReference type="InterPro" id="IPR051690">
    <property type="entry name" value="PseI-like"/>
</dbReference>
<gene>
    <name evidence="2" type="ORF">METZ01_LOCUS506855</name>
</gene>
<evidence type="ECO:0000259" key="1">
    <source>
        <dbReference type="PROSITE" id="PS50844"/>
    </source>
</evidence>
<dbReference type="SUPFAM" id="SSF51269">
    <property type="entry name" value="AFP III-like domain"/>
    <property type="match status" value="1"/>
</dbReference>
<dbReference type="EMBL" id="UINC01224400">
    <property type="protein sequence ID" value="SVE54001.1"/>
    <property type="molecule type" value="Genomic_DNA"/>
</dbReference>
<dbReference type="AlphaFoldDB" id="A0A383EBA6"/>
<dbReference type="InterPro" id="IPR013974">
    <property type="entry name" value="SAF"/>
</dbReference>
<reference evidence="2" key="1">
    <citation type="submission" date="2018-05" db="EMBL/GenBank/DDBJ databases">
        <authorList>
            <person name="Lanie J.A."/>
            <person name="Ng W.-L."/>
            <person name="Kazmierczak K.M."/>
            <person name="Andrzejewski T.M."/>
            <person name="Davidsen T.M."/>
            <person name="Wayne K.J."/>
            <person name="Tettelin H."/>
            <person name="Glass J.I."/>
            <person name="Rusch D."/>
            <person name="Podicherti R."/>
            <person name="Tsui H.-C.T."/>
            <person name="Winkler M.E."/>
        </authorList>
    </citation>
    <scope>NUCLEOTIDE SEQUENCE</scope>
</reference>
<dbReference type="InterPro" id="IPR057736">
    <property type="entry name" value="SAF_PseI/NeuA/NeuB"/>
</dbReference>